<feature type="transmembrane region" description="Helical" evidence="7">
    <location>
        <begin position="78"/>
        <end position="104"/>
    </location>
</feature>
<dbReference type="PANTHER" id="PTHR13558">
    <property type="entry name" value="TRANSMEMBRANE PROTEIN 134"/>
    <property type="match status" value="1"/>
</dbReference>
<organism evidence="8 9">
    <name type="scientific">Elysia marginata</name>
    <dbReference type="NCBI Taxonomy" id="1093978"/>
    <lineage>
        <taxon>Eukaryota</taxon>
        <taxon>Metazoa</taxon>
        <taxon>Spiralia</taxon>
        <taxon>Lophotrochozoa</taxon>
        <taxon>Mollusca</taxon>
        <taxon>Gastropoda</taxon>
        <taxon>Heterobranchia</taxon>
        <taxon>Euthyneura</taxon>
        <taxon>Panpulmonata</taxon>
        <taxon>Sacoglossa</taxon>
        <taxon>Placobranchoidea</taxon>
        <taxon>Plakobranchidae</taxon>
        <taxon>Elysia</taxon>
    </lineage>
</organism>
<evidence type="ECO:0000256" key="6">
    <source>
        <dbReference type="SAM" id="MobiDB-lite"/>
    </source>
</evidence>
<protein>
    <submittedName>
        <fullName evidence="8">Transmembrane protein 134</fullName>
    </submittedName>
</protein>
<dbReference type="EMBL" id="BMAT01002734">
    <property type="protein sequence ID" value="GFS12692.1"/>
    <property type="molecule type" value="Genomic_DNA"/>
</dbReference>
<accession>A0AAV4IQS3</accession>
<comment type="subcellular location">
    <subcellularLocation>
        <location evidence="1">Membrane</location>
        <topology evidence="1">Multi-pass membrane protein</topology>
    </subcellularLocation>
</comment>
<keyword evidence="3 7" id="KW-0812">Transmembrane</keyword>
<proteinExistence type="inferred from homology"/>
<reference evidence="8 9" key="1">
    <citation type="journal article" date="2021" name="Elife">
        <title>Chloroplast acquisition without the gene transfer in kleptoplastic sea slugs, Plakobranchus ocellatus.</title>
        <authorList>
            <person name="Maeda T."/>
            <person name="Takahashi S."/>
            <person name="Yoshida T."/>
            <person name="Shimamura S."/>
            <person name="Takaki Y."/>
            <person name="Nagai Y."/>
            <person name="Toyoda A."/>
            <person name="Suzuki Y."/>
            <person name="Arimoto A."/>
            <person name="Ishii H."/>
            <person name="Satoh N."/>
            <person name="Nishiyama T."/>
            <person name="Hasebe M."/>
            <person name="Maruyama T."/>
            <person name="Minagawa J."/>
            <person name="Obokata J."/>
            <person name="Shigenobu S."/>
        </authorList>
    </citation>
    <scope>NUCLEOTIDE SEQUENCE [LARGE SCALE GENOMIC DNA]</scope>
</reference>
<feature type="transmembrane region" description="Helical" evidence="7">
    <location>
        <begin position="110"/>
        <end position="132"/>
    </location>
</feature>
<evidence type="ECO:0000256" key="7">
    <source>
        <dbReference type="SAM" id="Phobius"/>
    </source>
</evidence>
<dbReference type="Proteomes" id="UP000762676">
    <property type="component" value="Unassembled WGS sequence"/>
</dbReference>
<feature type="region of interest" description="Disordered" evidence="6">
    <location>
        <begin position="15"/>
        <end position="39"/>
    </location>
</feature>
<dbReference type="InterPro" id="IPR008590">
    <property type="entry name" value="TMEM_230/134"/>
</dbReference>
<comment type="caution">
    <text evidence="8">The sequence shown here is derived from an EMBL/GenBank/DDBJ whole genome shotgun (WGS) entry which is preliminary data.</text>
</comment>
<feature type="compositionally biased region" description="Polar residues" evidence="6">
    <location>
        <begin position="27"/>
        <end position="39"/>
    </location>
</feature>
<dbReference type="PANTHER" id="PTHR13558:SF1">
    <property type="entry name" value="TRANSMEMBRANE PROTEIN 134"/>
    <property type="match status" value="1"/>
</dbReference>
<evidence type="ECO:0000313" key="9">
    <source>
        <dbReference type="Proteomes" id="UP000762676"/>
    </source>
</evidence>
<evidence type="ECO:0000256" key="1">
    <source>
        <dbReference type="ARBA" id="ARBA00004141"/>
    </source>
</evidence>
<keyword evidence="9" id="KW-1185">Reference proteome</keyword>
<evidence type="ECO:0000256" key="3">
    <source>
        <dbReference type="ARBA" id="ARBA00022692"/>
    </source>
</evidence>
<dbReference type="AlphaFoldDB" id="A0AAV4IQS3"/>
<comment type="similarity">
    <text evidence="2">Belongs to the TMEM134/TMEM230 family.</text>
</comment>
<dbReference type="Pfam" id="PF05915">
    <property type="entry name" value="TMEM_230_134"/>
    <property type="match status" value="1"/>
</dbReference>
<keyword evidence="4 7" id="KW-1133">Transmembrane helix</keyword>
<name>A0AAV4IQS3_9GAST</name>
<evidence type="ECO:0000256" key="4">
    <source>
        <dbReference type="ARBA" id="ARBA00022989"/>
    </source>
</evidence>
<sequence>MILWFDPQGFNMKEPLLTDTPAPDSNHGASKSTSGRPTSFRSILPSSSGDSHNNYSATVFNNQDSWIKHPKVKENWRTVIASAFLSFLGLTLLATGVVIAFTPARGYHCLIFGVIGLLCLIPGGYHFVYIYCAAVGRPGYDFENLPVLR</sequence>
<dbReference type="InterPro" id="IPR039714">
    <property type="entry name" value="TMEM134"/>
</dbReference>
<evidence type="ECO:0000256" key="2">
    <source>
        <dbReference type="ARBA" id="ARBA00007743"/>
    </source>
</evidence>
<dbReference type="GO" id="GO:0016020">
    <property type="term" value="C:membrane"/>
    <property type="evidence" value="ECO:0007669"/>
    <property type="project" value="UniProtKB-SubCell"/>
</dbReference>
<evidence type="ECO:0000256" key="5">
    <source>
        <dbReference type="ARBA" id="ARBA00023136"/>
    </source>
</evidence>
<gene>
    <name evidence="8" type="ORF">ElyMa_001378000</name>
</gene>
<keyword evidence="5 7" id="KW-0472">Membrane</keyword>
<evidence type="ECO:0000313" key="8">
    <source>
        <dbReference type="EMBL" id="GFS12692.1"/>
    </source>
</evidence>